<evidence type="ECO:0000256" key="2">
    <source>
        <dbReference type="SAM" id="MobiDB-lite"/>
    </source>
</evidence>
<comment type="caution">
    <text evidence="3">The sequence shown here is derived from an EMBL/GenBank/DDBJ whole genome shotgun (WGS) entry which is preliminary data.</text>
</comment>
<dbReference type="InParanoid" id="A0A1Y2ANB0"/>
<sequence>MIQTLDRELQASQKRYDDLEDAVLEIENEKAIWVKQTDQLSRQLNDEAAKRRQFEQELHGAEVELAGHRNTSLLAEREMAKAEGEIKARDAEIALLRSRENKTVVEHVHVLESAKKMTDIQLREQVAENVRLNDVLKQNEKHRNRLISDLEDLTRQFNMLKASKSREARSARASLSPEEKDVNMVLEDERKARKIAEARVASLEKDLQDQRRQLSTASLSSPSRNLTNLEVKLAKRTEEVTKLQSAYDALQVQNQQIESELADLRRSSIRSASSENHNRSDLLRGLQQSHDALGRDMSDQLRKLEAQPLTPSRRHNTSFSNGNTMSPDVHSAKRIRSLENEIAGLRQQVDDEREEKELLWSQLKQVEGNGDSKSPFPYEQAVYSHFRLKAKTLRSHLDHWLAMGDLNAKGSAAMVTSTSGQQIAEDMQALKLLLSKLDPETSPLRVP</sequence>
<gene>
    <name evidence="3" type="ORF">BCR39DRAFT_336827</name>
</gene>
<evidence type="ECO:0000313" key="4">
    <source>
        <dbReference type="Proteomes" id="UP000193986"/>
    </source>
</evidence>
<evidence type="ECO:0000256" key="1">
    <source>
        <dbReference type="SAM" id="Coils"/>
    </source>
</evidence>
<accession>A0A1Y2ANB0</accession>
<feature type="region of interest" description="Disordered" evidence="2">
    <location>
        <begin position="305"/>
        <end position="330"/>
    </location>
</feature>
<name>A0A1Y2ANB0_9TREE</name>
<dbReference type="OrthoDB" id="6108017at2759"/>
<dbReference type="Proteomes" id="UP000193986">
    <property type="component" value="Unassembled WGS sequence"/>
</dbReference>
<proteinExistence type="predicted"/>
<evidence type="ECO:0000313" key="3">
    <source>
        <dbReference type="EMBL" id="ORY24049.1"/>
    </source>
</evidence>
<keyword evidence="1" id="KW-0175">Coiled coil</keyword>
<feature type="coiled-coil region" evidence="1">
    <location>
        <begin position="2"/>
        <end position="71"/>
    </location>
</feature>
<keyword evidence="4" id="KW-1185">Reference proteome</keyword>
<protein>
    <submittedName>
        <fullName evidence="3">Uncharacterized protein</fullName>
    </submittedName>
</protein>
<organism evidence="3 4">
    <name type="scientific">Naematelia encephala</name>
    <dbReference type="NCBI Taxonomy" id="71784"/>
    <lineage>
        <taxon>Eukaryota</taxon>
        <taxon>Fungi</taxon>
        <taxon>Dikarya</taxon>
        <taxon>Basidiomycota</taxon>
        <taxon>Agaricomycotina</taxon>
        <taxon>Tremellomycetes</taxon>
        <taxon>Tremellales</taxon>
        <taxon>Naemateliaceae</taxon>
        <taxon>Naematelia</taxon>
    </lineage>
</organism>
<feature type="coiled-coil region" evidence="1">
    <location>
        <begin position="136"/>
        <end position="267"/>
    </location>
</feature>
<dbReference type="EMBL" id="MCFC01000072">
    <property type="protein sequence ID" value="ORY24049.1"/>
    <property type="molecule type" value="Genomic_DNA"/>
</dbReference>
<reference evidence="3 4" key="1">
    <citation type="submission" date="2016-07" db="EMBL/GenBank/DDBJ databases">
        <title>Pervasive Adenine N6-methylation of Active Genes in Fungi.</title>
        <authorList>
            <consortium name="DOE Joint Genome Institute"/>
            <person name="Mondo S.J."/>
            <person name="Dannebaum R.O."/>
            <person name="Kuo R.C."/>
            <person name="Labutti K."/>
            <person name="Haridas S."/>
            <person name="Kuo A."/>
            <person name="Salamov A."/>
            <person name="Ahrendt S.R."/>
            <person name="Lipzen A."/>
            <person name="Sullivan W."/>
            <person name="Andreopoulos W.B."/>
            <person name="Clum A."/>
            <person name="Lindquist E."/>
            <person name="Daum C."/>
            <person name="Ramamoorthy G.K."/>
            <person name="Gryganskyi A."/>
            <person name="Culley D."/>
            <person name="Magnuson J.K."/>
            <person name="James T.Y."/>
            <person name="O'Malley M.A."/>
            <person name="Stajich J.E."/>
            <person name="Spatafora J.W."/>
            <person name="Visel A."/>
            <person name="Grigoriev I.V."/>
        </authorList>
    </citation>
    <scope>NUCLEOTIDE SEQUENCE [LARGE SCALE GENOMIC DNA]</scope>
    <source>
        <strain evidence="3 4">68-887.2</strain>
    </source>
</reference>
<feature type="compositionally biased region" description="Polar residues" evidence="2">
    <location>
        <begin position="317"/>
        <end position="326"/>
    </location>
</feature>
<dbReference type="AlphaFoldDB" id="A0A1Y2ANB0"/>
<dbReference type="STRING" id="71784.A0A1Y2ANB0"/>